<comment type="caution">
    <text evidence="5">The sequence shown here is derived from an EMBL/GenBank/DDBJ whole genome shotgun (WGS) entry which is preliminary data.</text>
</comment>
<evidence type="ECO:0000256" key="3">
    <source>
        <dbReference type="PROSITE-ProRule" id="PRU00023"/>
    </source>
</evidence>
<accession>A0A3L8PST2</accession>
<dbReference type="PANTHER" id="PTHR24198:SF165">
    <property type="entry name" value="ANKYRIN REPEAT-CONTAINING PROTEIN-RELATED"/>
    <property type="match status" value="1"/>
</dbReference>
<dbReference type="SUPFAM" id="SSF48403">
    <property type="entry name" value="Ankyrin repeat"/>
    <property type="match status" value="1"/>
</dbReference>
<dbReference type="Pfam" id="PF12796">
    <property type="entry name" value="Ank_2"/>
    <property type="match status" value="2"/>
</dbReference>
<dbReference type="InterPro" id="IPR036770">
    <property type="entry name" value="Ankyrin_rpt-contain_sf"/>
</dbReference>
<organism evidence="5 6">
    <name type="scientific">Parashewanella curva</name>
    <dbReference type="NCBI Taxonomy" id="2338552"/>
    <lineage>
        <taxon>Bacteria</taxon>
        <taxon>Pseudomonadati</taxon>
        <taxon>Pseudomonadota</taxon>
        <taxon>Gammaproteobacteria</taxon>
        <taxon>Alteromonadales</taxon>
        <taxon>Shewanellaceae</taxon>
        <taxon>Parashewanella</taxon>
    </lineage>
</organism>
<evidence type="ECO:0000256" key="4">
    <source>
        <dbReference type="SAM" id="MobiDB-lite"/>
    </source>
</evidence>
<feature type="repeat" description="ANK" evidence="3">
    <location>
        <begin position="333"/>
        <end position="365"/>
    </location>
</feature>
<reference evidence="5 6" key="1">
    <citation type="submission" date="2018-09" db="EMBL/GenBank/DDBJ databases">
        <title>Phylogeny of the Shewanellaceae, and recommendation for two new genera, Pseudoshewanella and Parashewanella.</title>
        <authorList>
            <person name="Wang G."/>
        </authorList>
    </citation>
    <scope>NUCLEOTIDE SEQUENCE [LARGE SCALE GENOMIC DNA]</scope>
    <source>
        <strain evidence="5 6">C51</strain>
    </source>
</reference>
<dbReference type="Gene3D" id="1.25.40.20">
    <property type="entry name" value="Ankyrin repeat-containing domain"/>
    <property type="match status" value="1"/>
</dbReference>
<protein>
    <submittedName>
        <fullName evidence="5">Ankyrin repeat domain-containing protein</fullName>
    </submittedName>
</protein>
<evidence type="ECO:0000313" key="6">
    <source>
        <dbReference type="Proteomes" id="UP000281474"/>
    </source>
</evidence>
<keyword evidence="2 3" id="KW-0040">ANK repeat</keyword>
<gene>
    <name evidence="5" type="ORF">D5018_17375</name>
</gene>
<feature type="region of interest" description="Disordered" evidence="4">
    <location>
        <begin position="1"/>
        <end position="21"/>
    </location>
</feature>
<dbReference type="AlphaFoldDB" id="A0A3L8PST2"/>
<dbReference type="SMART" id="SM00248">
    <property type="entry name" value="ANK"/>
    <property type="match status" value="5"/>
</dbReference>
<keyword evidence="1" id="KW-0677">Repeat</keyword>
<dbReference type="PROSITE" id="PS50088">
    <property type="entry name" value="ANK_REPEAT"/>
    <property type="match status" value="2"/>
</dbReference>
<evidence type="ECO:0000256" key="1">
    <source>
        <dbReference type="ARBA" id="ARBA00022737"/>
    </source>
</evidence>
<name>A0A3L8PST2_9GAMM</name>
<dbReference type="RefSeq" id="WP_121840257.1">
    <property type="nucleotide sequence ID" value="NZ_ML014822.1"/>
</dbReference>
<dbReference type="PANTHER" id="PTHR24198">
    <property type="entry name" value="ANKYRIN REPEAT AND PROTEIN KINASE DOMAIN-CONTAINING PROTEIN"/>
    <property type="match status" value="1"/>
</dbReference>
<evidence type="ECO:0000313" key="5">
    <source>
        <dbReference type="EMBL" id="RLV58416.1"/>
    </source>
</evidence>
<feature type="repeat" description="ANK" evidence="3">
    <location>
        <begin position="264"/>
        <end position="285"/>
    </location>
</feature>
<dbReference type="InterPro" id="IPR002110">
    <property type="entry name" value="Ankyrin_rpt"/>
</dbReference>
<dbReference type="PROSITE" id="PS50297">
    <property type="entry name" value="ANK_REP_REGION"/>
    <property type="match status" value="1"/>
</dbReference>
<dbReference type="EMBL" id="QZEI01000073">
    <property type="protein sequence ID" value="RLV58416.1"/>
    <property type="molecule type" value="Genomic_DNA"/>
</dbReference>
<proteinExistence type="predicted"/>
<sequence>MGITPITANPYGEHVKNQRKPDQEQYLIDKEGVKELLRSGAIMTMAEFKASEEFKNFSREYRLQKEAIKQHIQQSLTQCSDDERVVMSIFLDRFLLNALDNSNKRFSVFSDDELQEHIYTRVKDDFGEFVGILNQSSEELNNQDIMRAMILLLPERDNGSAWISYCTQVAVQCLKKSQENARQLANAQAKEAEHSALLVAIEENKFDVACSLLSHSSAKLPVTDTDEHQRNVLHLASMKGQADLAELILVKKAPSINPLALDDKGNTALHWAVSSGSIETVNVLLATLGDQMFKPNHNGETPIHTAAKQPNSMVMQQLLDVATVKDVNQQNKQGNNAAHVAVIANNPQVYRMLVGAGANPRISNHQNQSVFDLVMNLQQSFGRVDKG</sequence>
<keyword evidence="6" id="KW-1185">Reference proteome</keyword>
<dbReference type="Proteomes" id="UP000281474">
    <property type="component" value="Unassembled WGS sequence"/>
</dbReference>
<evidence type="ECO:0000256" key="2">
    <source>
        <dbReference type="ARBA" id="ARBA00023043"/>
    </source>
</evidence>
<dbReference type="OrthoDB" id="6396546at2"/>